<dbReference type="PANTHER" id="PTHR23113">
    <property type="entry name" value="GUANINE NUCLEOTIDE EXCHANGE FACTOR"/>
    <property type="match status" value="1"/>
</dbReference>
<dbReference type="EMBL" id="GL349475">
    <property type="protein sequence ID" value="KNC52801.1"/>
    <property type="molecule type" value="Genomic_DNA"/>
</dbReference>
<keyword evidence="1 2" id="KW-0344">Guanine-nucleotide releasing factor</keyword>
<evidence type="ECO:0000256" key="3">
    <source>
        <dbReference type="SAM" id="MobiDB-lite"/>
    </source>
</evidence>
<dbReference type="SMART" id="SM00147">
    <property type="entry name" value="RasGEF"/>
    <property type="match status" value="1"/>
</dbReference>
<dbReference type="PROSITE" id="PS50009">
    <property type="entry name" value="RASGEF_CAT"/>
    <property type="match status" value="1"/>
</dbReference>
<reference evidence="5 6" key="1">
    <citation type="submission" date="2010-05" db="EMBL/GenBank/DDBJ databases">
        <title>The Genome Sequence of Thecamonas trahens ATCC 50062.</title>
        <authorList>
            <consortium name="The Broad Institute Genome Sequencing Platform"/>
            <person name="Russ C."/>
            <person name="Cuomo C."/>
            <person name="Shea T."/>
            <person name="Young S.K."/>
            <person name="Zeng Q."/>
            <person name="Koehrsen M."/>
            <person name="Haas B."/>
            <person name="Borodovsky M."/>
            <person name="Guigo R."/>
            <person name="Alvarado L."/>
            <person name="Berlin A."/>
            <person name="Bochicchio J."/>
            <person name="Borenstein D."/>
            <person name="Chapman S."/>
            <person name="Chen Z."/>
            <person name="Freedman E."/>
            <person name="Gellesch M."/>
            <person name="Goldberg J."/>
            <person name="Griggs A."/>
            <person name="Gujja S."/>
            <person name="Heilman E."/>
            <person name="Heiman D."/>
            <person name="Hepburn T."/>
            <person name="Howarth C."/>
            <person name="Jen D."/>
            <person name="Larson L."/>
            <person name="Mehta T."/>
            <person name="Park D."/>
            <person name="Pearson M."/>
            <person name="Roberts A."/>
            <person name="Saif S."/>
            <person name="Shenoy N."/>
            <person name="Sisk P."/>
            <person name="Stolte C."/>
            <person name="Sykes S."/>
            <person name="Thomson T."/>
            <person name="Walk T."/>
            <person name="White J."/>
            <person name="Yandava C."/>
            <person name="Burger G."/>
            <person name="Gray M.W."/>
            <person name="Holland P.W.H."/>
            <person name="King N."/>
            <person name="Lang F.B.F."/>
            <person name="Roger A.J."/>
            <person name="Ruiz-Trillo I."/>
            <person name="Lander E."/>
            <person name="Nusbaum C."/>
        </authorList>
    </citation>
    <scope>NUCLEOTIDE SEQUENCE [LARGE SCALE GENOMIC DNA]</scope>
    <source>
        <strain evidence="5 6">ATCC 50062</strain>
    </source>
</reference>
<dbReference type="RefSeq" id="XP_013755110.1">
    <property type="nucleotide sequence ID" value="XM_013899656.1"/>
</dbReference>
<dbReference type="Pfam" id="PF00617">
    <property type="entry name" value="RasGEF"/>
    <property type="match status" value="1"/>
</dbReference>
<dbReference type="InterPro" id="IPR023578">
    <property type="entry name" value="Ras_GEF_dom_sf"/>
</dbReference>
<dbReference type="AlphaFoldDB" id="A0A0L0DL86"/>
<dbReference type="InterPro" id="IPR008937">
    <property type="entry name" value="Ras-like_GEF"/>
</dbReference>
<dbReference type="STRING" id="461836.A0A0L0DL86"/>
<feature type="region of interest" description="Disordered" evidence="3">
    <location>
        <begin position="429"/>
        <end position="454"/>
    </location>
</feature>
<proteinExistence type="predicted"/>
<evidence type="ECO:0000256" key="2">
    <source>
        <dbReference type="PROSITE-ProRule" id="PRU00168"/>
    </source>
</evidence>
<dbReference type="SUPFAM" id="SSF48366">
    <property type="entry name" value="Ras GEF"/>
    <property type="match status" value="1"/>
</dbReference>
<feature type="region of interest" description="Disordered" evidence="3">
    <location>
        <begin position="552"/>
        <end position="574"/>
    </location>
</feature>
<evidence type="ECO:0000256" key="1">
    <source>
        <dbReference type="ARBA" id="ARBA00022658"/>
    </source>
</evidence>
<dbReference type="GeneID" id="25567326"/>
<dbReference type="Gene3D" id="1.10.840.10">
    <property type="entry name" value="Ras guanine-nucleotide exchange factors catalytic domain"/>
    <property type="match status" value="1"/>
</dbReference>
<feature type="compositionally biased region" description="Basic residues" evidence="3">
    <location>
        <begin position="922"/>
        <end position="935"/>
    </location>
</feature>
<feature type="domain" description="Ras-GEF" evidence="4">
    <location>
        <begin position="256"/>
        <end position="511"/>
    </location>
</feature>
<feature type="compositionally biased region" description="Low complexity" evidence="3">
    <location>
        <begin position="936"/>
        <end position="945"/>
    </location>
</feature>
<gene>
    <name evidence="5" type="ORF">AMSG_08691</name>
</gene>
<feature type="compositionally biased region" description="Low complexity" evidence="3">
    <location>
        <begin position="594"/>
        <end position="635"/>
    </location>
</feature>
<dbReference type="PANTHER" id="PTHR23113:SF368">
    <property type="entry name" value="CELL DIVISION CONTROL PROTEIN 25"/>
    <property type="match status" value="1"/>
</dbReference>
<feature type="region of interest" description="Disordered" evidence="3">
    <location>
        <begin position="905"/>
        <end position="958"/>
    </location>
</feature>
<accession>A0A0L0DL86</accession>
<organism evidence="5 6">
    <name type="scientific">Thecamonas trahens ATCC 50062</name>
    <dbReference type="NCBI Taxonomy" id="461836"/>
    <lineage>
        <taxon>Eukaryota</taxon>
        <taxon>Apusozoa</taxon>
        <taxon>Apusomonadida</taxon>
        <taxon>Apusomonadidae</taxon>
        <taxon>Thecamonas</taxon>
    </lineage>
</organism>
<dbReference type="InterPro" id="IPR001895">
    <property type="entry name" value="RASGEF_cat_dom"/>
</dbReference>
<dbReference type="GO" id="GO:0005085">
    <property type="term" value="F:guanyl-nucleotide exchange factor activity"/>
    <property type="evidence" value="ECO:0007669"/>
    <property type="project" value="UniProtKB-KW"/>
</dbReference>
<feature type="region of interest" description="Disordered" evidence="3">
    <location>
        <begin position="591"/>
        <end position="650"/>
    </location>
</feature>
<name>A0A0L0DL86_THETB</name>
<sequence length="991" mass="107803">MSVARLAIHSDSSSEGGDLGADDVLYAHFLKFQSTMRAAAGRIIHEAASSMSKPRSDSVYSSAQVLNEVAFWEEMEEVASHDIDEDSVVVREPTSQDLAAASLNQLLRFATDGSDLVDPRRLLHVFRKYCTPRVLLLKVLDLLSPPDDLTNLTTALGALPQPAAALDLLAVWITEFRGDFLDSPSFVTAMQQVCEKRLPELGFEAAAEDLLFKLAATMQQVPLEPLVVAPAGRPTPPKIKLKPGASLSLLDFGSIPPADLARQLTLLDQTLLQRIDPAEFRDLAWSKKKTMHLAPNILEFIAHFNKISNFCAGMILKEKKAKDRSKRITYFAKTCKELLTLRNYNTLMAFNAAFASTPVSRLKKTLDSVSSSTTATLTTIRELFSSQRSFKHLREAMRADPHSPAIPFLGIFLSDLTFAYEANDDFTQVDSLASRPPSSPTSPGHGPRRDRLPNWSKGNLVGRIIAEFCSFQRRRFNITRVEAITDLLRVLLLREIEEDILFDMSYDCEPSARRPSTAIPTADLVAEQLSGTGNQKLSSKQVAEMERIRRYQMSGRRKSMAAMGSSAPAVEHTPLPTTMLSNFQLASVAETAESGDPSLDTSSSSAYSSSSSSSSSASSSCPLSPHSASSAHDPNSSPPRDSPSHVASLAKTPSELHTLRLAEAAAEEEPGAELRALAADLADHVQLILEDDERSAASGRPRRDRRAVRLDSPRHAALHAEAEARAAAAAAAVVASDMVAETFDPKRHSPRHDLPRPEAFGVELLADAQAALVSGQGHMAEPAWAGSGSARWTQDAVALAQRLDALPPVPPDATYPRKLQVYAQRRALLEAALATSITACDHIAVAVRALDIELETKSRANGDLHNEMLALRNKLRRERRHLHSKRAHGALASLVGSLVPADGVPAPTEADLTEHSEAGHGAPHRARRRRRRKHPAAAAHASAHTGGHDRPQFLQRGGGMTAPILPALDMEIAALEHDLFHVTPLYERMHA</sequence>
<dbReference type="GO" id="GO:0007265">
    <property type="term" value="P:Ras protein signal transduction"/>
    <property type="evidence" value="ECO:0007669"/>
    <property type="project" value="TreeGrafter"/>
</dbReference>
<evidence type="ECO:0000313" key="6">
    <source>
        <dbReference type="Proteomes" id="UP000054408"/>
    </source>
</evidence>
<evidence type="ECO:0000259" key="4">
    <source>
        <dbReference type="PROSITE" id="PS50009"/>
    </source>
</evidence>
<evidence type="ECO:0000313" key="5">
    <source>
        <dbReference type="EMBL" id="KNC52801.1"/>
    </source>
</evidence>
<protein>
    <submittedName>
        <fullName evidence="5">Ras guanine nucleotide exchange factor J</fullName>
    </submittedName>
</protein>
<keyword evidence="6" id="KW-1185">Reference proteome</keyword>
<dbReference type="GO" id="GO:0005886">
    <property type="term" value="C:plasma membrane"/>
    <property type="evidence" value="ECO:0007669"/>
    <property type="project" value="TreeGrafter"/>
</dbReference>
<dbReference type="InterPro" id="IPR036964">
    <property type="entry name" value="RASGEF_cat_dom_sf"/>
</dbReference>
<dbReference type="eggNOG" id="KOG3417">
    <property type="taxonomic scope" value="Eukaryota"/>
</dbReference>
<dbReference type="Proteomes" id="UP000054408">
    <property type="component" value="Unassembled WGS sequence"/>
</dbReference>